<evidence type="ECO:0000256" key="1">
    <source>
        <dbReference type="ARBA" id="ARBA00004496"/>
    </source>
</evidence>
<dbReference type="InterPro" id="IPR015943">
    <property type="entry name" value="WD40/YVTN_repeat-like_dom_sf"/>
</dbReference>
<dbReference type="SMART" id="SM00320">
    <property type="entry name" value="WD40"/>
    <property type="match status" value="3"/>
</dbReference>
<dbReference type="PANTHER" id="PTHR12442:SF26">
    <property type="entry name" value="CYTOPLASMIC DYNEIN 2 INTERMEDIATE CHAIN 2"/>
    <property type="match status" value="1"/>
</dbReference>
<comment type="subcellular location">
    <subcellularLocation>
        <location evidence="1">Cytoplasm</location>
    </subcellularLocation>
</comment>
<evidence type="ECO:0008006" key="8">
    <source>
        <dbReference type="Google" id="ProtNLM"/>
    </source>
</evidence>
<sequence>MELQFSEWQSSVYGFPSTWKQKRDLVSHTTQTDEITSEEKGVQSAAAKESEAQTITEEERPISAEEFEKFPPSLFAFFSRVTEPVCQYLEQNCDPFTAEVFQDIGDADSVSELVETVKEYTLRSEKVPEDFIGSCLSWSKAGSQIAIGYSYANHEVWCSHKAPVSSWNILRTQNFHENIPTAEIFLPSCICSMEFHPTDSSILAVGLYSGEVALVDLYSIEKGSVSGFTVKNEDTFDEWAQKNDPSSFVADFGYTSYSSGHTLPVVSVKWIRLSSTQFSDLIRSGGGRDGRIDNVATSHCCLLTASKDGFISLWSTNKASNRLKLEKRFIVWADNLPEEVKIGNRNVSGMQEVGVTSMSCCKDDPYAMIFSTFGSYLFQGNLLSEVEAYEAEAILQDTFALNKDTLFSPAPVLLGQQEGCTVALDCSPFHRNVFLCATSDGRIFLKNLLQPAVSIKELIVNTENKADETVVDAQWSARPMMLGVTCGSVLKIYDLLTGESPVSTIDHDSPVTKLAFNKSGSGTVAVADEKGRLHIWKLPTKLISQDPKEMEIFMETIKIQSEI</sequence>
<reference evidence="6 7" key="1">
    <citation type="submission" date="2024-08" db="EMBL/GenBank/DDBJ databases">
        <authorList>
            <person name="Cucini C."/>
            <person name="Frati F."/>
        </authorList>
    </citation>
    <scope>NUCLEOTIDE SEQUENCE [LARGE SCALE GENOMIC DNA]</scope>
</reference>
<dbReference type="Proteomes" id="UP001642540">
    <property type="component" value="Unassembled WGS sequence"/>
</dbReference>
<organism evidence="6 7">
    <name type="scientific">Orchesella dallaii</name>
    <dbReference type="NCBI Taxonomy" id="48710"/>
    <lineage>
        <taxon>Eukaryota</taxon>
        <taxon>Metazoa</taxon>
        <taxon>Ecdysozoa</taxon>
        <taxon>Arthropoda</taxon>
        <taxon>Hexapoda</taxon>
        <taxon>Collembola</taxon>
        <taxon>Entomobryomorpha</taxon>
        <taxon>Entomobryoidea</taxon>
        <taxon>Orchesellidae</taxon>
        <taxon>Orchesellinae</taxon>
        <taxon>Orchesella</taxon>
    </lineage>
</organism>
<dbReference type="EMBL" id="CAXLJM020000160">
    <property type="protein sequence ID" value="CAL8143814.1"/>
    <property type="molecule type" value="Genomic_DNA"/>
</dbReference>
<accession>A0ABP1S5K1</accession>
<evidence type="ECO:0000256" key="4">
    <source>
        <dbReference type="ARBA" id="ARBA00022737"/>
    </source>
</evidence>
<evidence type="ECO:0000256" key="5">
    <source>
        <dbReference type="SAM" id="MobiDB-lite"/>
    </source>
</evidence>
<evidence type="ECO:0000256" key="3">
    <source>
        <dbReference type="ARBA" id="ARBA00022574"/>
    </source>
</evidence>
<dbReference type="PANTHER" id="PTHR12442">
    <property type="entry name" value="DYNEIN INTERMEDIATE CHAIN"/>
    <property type="match status" value="1"/>
</dbReference>
<dbReference type="InterPro" id="IPR036322">
    <property type="entry name" value="WD40_repeat_dom_sf"/>
</dbReference>
<keyword evidence="7" id="KW-1185">Reference proteome</keyword>
<dbReference type="InterPro" id="IPR050687">
    <property type="entry name" value="Dynein_IC"/>
</dbReference>
<evidence type="ECO:0000313" key="7">
    <source>
        <dbReference type="Proteomes" id="UP001642540"/>
    </source>
</evidence>
<dbReference type="SUPFAM" id="SSF50978">
    <property type="entry name" value="WD40 repeat-like"/>
    <property type="match status" value="1"/>
</dbReference>
<feature type="region of interest" description="Disordered" evidence="5">
    <location>
        <begin position="26"/>
        <end position="63"/>
    </location>
</feature>
<comment type="caution">
    <text evidence="6">The sequence shown here is derived from an EMBL/GenBank/DDBJ whole genome shotgun (WGS) entry which is preliminary data.</text>
</comment>
<evidence type="ECO:0000313" key="6">
    <source>
        <dbReference type="EMBL" id="CAL8143814.1"/>
    </source>
</evidence>
<name>A0ABP1S5K1_9HEXA</name>
<keyword evidence="3" id="KW-0853">WD repeat</keyword>
<dbReference type="InterPro" id="IPR001680">
    <property type="entry name" value="WD40_rpt"/>
</dbReference>
<proteinExistence type="predicted"/>
<protein>
    <recommendedName>
        <fullName evidence="8">WD repeat-containing protein 34</fullName>
    </recommendedName>
</protein>
<keyword evidence="2" id="KW-0963">Cytoplasm</keyword>
<evidence type="ECO:0000256" key="2">
    <source>
        <dbReference type="ARBA" id="ARBA00022490"/>
    </source>
</evidence>
<gene>
    <name evidence="6" type="ORF">ODALV1_LOCUS29922</name>
</gene>
<dbReference type="Gene3D" id="2.130.10.10">
    <property type="entry name" value="YVTN repeat-like/Quinoprotein amine dehydrogenase"/>
    <property type="match status" value="2"/>
</dbReference>
<keyword evidence="4" id="KW-0677">Repeat</keyword>